<dbReference type="InterPro" id="IPR010982">
    <property type="entry name" value="Lambda_DNA-bd_dom_sf"/>
</dbReference>
<dbReference type="Gene3D" id="3.30.450.180">
    <property type="match status" value="1"/>
</dbReference>
<gene>
    <name evidence="3" type="ORF">GCM10017557_78940</name>
</gene>
<feature type="domain" description="HTH cro/C1-type" evidence="2">
    <location>
        <begin position="79"/>
        <end position="131"/>
    </location>
</feature>
<evidence type="ECO:0000313" key="3">
    <source>
        <dbReference type="EMBL" id="BCL33035.1"/>
    </source>
</evidence>
<protein>
    <submittedName>
        <fullName evidence="3">Transcriptional regulator</fullName>
    </submittedName>
</protein>
<dbReference type="InterPro" id="IPR001387">
    <property type="entry name" value="Cro/C1-type_HTH"/>
</dbReference>
<dbReference type="Proteomes" id="UP000516444">
    <property type="component" value="Chromosome"/>
</dbReference>
<dbReference type="EMBL" id="AP023440">
    <property type="protein sequence ID" value="BCL33035.1"/>
    <property type="molecule type" value="Genomic_DNA"/>
</dbReference>
<keyword evidence="4" id="KW-1185">Reference proteome</keyword>
<feature type="region of interest" description="Disordered" evidence="1">
    <location>
        <begin position="1"/>
        <end position="45"/>
    </location>
</feature>
<feature type="compositionally biased region" description="Pro residues" evidence="1">
    <location>
        <begin position="16"/>
        <end position="27"/>
    </location>
</feature>
<evidence type="ECO:0000259" key="2">
    <source>
        <dbReference type="PROSITE" id="PS50943"/>
    </source>
</evidence>
<evidence type="ECO:0000256" key="1">
    <source>
        <dbReference type="SAM" id="MobiDB-lite"/>
    </source>
</evidence>
<feature type="compositionally biased region" description="Basic and acidic residues" evidence="1">
    <location>
        <begin position="1"/>
        <end position="10"/>
    </location>
</feature>
<organism evidence="3 4">
    <name type="scientific">Streptomyces aurantiacus</name>
    <dbReference type="NCBI Taxonomy" id="47760"/>
    <lineage>
        <taxon>Bacteria</taxon>
        <taxon>Bacillati</taxon>
        <taxon>Actinomycetota</taxon>
        <taxon>Actinomycetes</taxon>
        <taxon>Kitasatosporales</taxon>
        <taxon>Streptomycetaceae</taxon>
        <taxon>Streptomyces</taxon>
        <taxon>Streptomyces aurantiacus group</taxon>
    </lineage>
</organism>
<dbReference type="GO" id="GO:0003677">
    <property type="term" value="F:DNA binding"/>
    <property type="evidence" value="ECO:0007669"/>
    <property type="project" value="InterPro"/>
</dbReference>
<dbReference type="PANTHER" id="PTHR35010">
    <property type="entry name" value="BLL4672 PROTEIN-RELATED"/>
    <property type="match status" value="1"/>
</dbReference>
<evidence type="ECO:0000313" key="4">
    <source>
        <dbReference type="Proteomes" id="UP000516444"/>
    </source>
</evidence>
<accession>A0A7G1PHG3</accession>
<dbReference type="AlphaFoldDB" id="A0A7G1PHG3"/>
<reference evidence="3 4" key="1">
    <citation type="journal article" date="2014" name="Int. J. Syst. Evol. Microbiol.">
        <title>Complete genome sequence of Corynebacterium casei LMG S-19264T (=DSM 44701T), isolated from a smear-ripened cheese.</title>
        <authorList>
            <consortium name="US DOE Joint Genome Institute (JGI-PGF)"/>
            <person name="Walter F."/>
            <person name="Albersmeier A."/>
            <person name="Kalinowski J."/>
            <person name="Ruckert C."/>
        </authorList>
    </citation>
    <scope>NUCLEOTIDE SEQUENCE [LARGE SCALE GENOMIC DNA]</scope>
    <source>
        <strain evidence="3 4">JCM 4677</strain>
    </source>
</reference>
<dbReference type="PANTHER" id="PTHR35010:SF2">
    <property type="entry name" value="BLL4672 PROTEIN"/>
    <property type="match status" value="1"/>
</dbReference>
<dbReference type="InterPro" id="IPR041413">
    <property type="entry name" value="MLTR_LBD"/>
</dbReference>
<sequence length="348" mass="38041">MRDRRGRRDQVAAPTPASPPDPGLAPRPRPREGYRQGTPPVTRPAYPVVMDNQDAVSAFLRSRRGRITPEQAGLPVYGLRRVPGLRRGEVATLAGVSVEYYTRLERGNLRGVSDSVLDALAQALRLDDNERVYLYDLARAAGPAPGARARQRAVRPTVRPSVARIVEGMPGMPACVMNNRLDALAANPLCRALYADMYADPTCGANVARFAFLTAAARRFYVDWEHMARFAVGALRIEAGRNPYDRELSNLIGELSTRSEDFRVMWGSHDVHVFRQSTKRLHHPLVGVLELDQETMSLPDGSGLSVLVYSAPSGTAAEDGLKLLASWSATTGDDQDADATSAPSTRRP</sequence>
<proteinExistence type="predicted"/>
<dbReference type="KEGG" id="sgm:GCM10017557_78940"/>
<dbReference type="SUPFAM" id="SSF47413">
    <property type="entry name" value="lambda repressor-like DNA-binding domains"/>
    <property type="match status" value="1"/>
</dbReference>
<name>A0A7G1PHG3_9ACTN</name>
<dbReference type="Gene3D" id="1.10.260.40">
    <property type="entry name" value="lambda repressor-like DNA-binding domains"/>
    <property type="match status" value="1"/>
</dbReference>
<dbReference type="PROSITE" id="PS50943">
    <property type="entry name" value="HTH_CROC1"/>
    <property type="match status" value="1"/>
</dbReference>
<dbReference type="SMART" id="SM00530">
    <property type="entry name" value="HTH_XRE"/>
    <property type="match status" value="1"/>
</dbReference>
<dbReference type="Pfam" id="PF13560">
    <property type="entry name" value="HTH_31"/>
    <property type="match status" value="1"/>
</dbReference>
<dbReference type="Pfam" id="PF17765">
    <property type="entry name" value="MLTR_LBD"/>
    <property type="match status" value="1"/>
</dbReference>
<dbReference type="CDD" id="cd00093">
    <property type="entry name" value="HTH_XRE"/>
    <property type="match status" value="1"/>
</dbReference>